<dbReference type="CDD" id="cd04301">
    <property type="entry name" value="NAT_SF"/>
    <property type="match status" value="1"/>
</dbReference>
<dbReference type="SUPFAM" id="SSF55729">
    <property type="entry name" value="Acyl-CoA N-acyltransferases (Nat)"/>
    <property type="match status" value="1"/>
</dbReference>
<sequence length="152" mass="17745">MVIITDATEDDLPQIYEIEVESFDNPYPYSLLKAYLYIADGLYLVAKEDGKILGYAIGIIQFKIRGHIVSIAVRKNCRNKGIGKLLINEIERRFKLGHCKYSYLEVMTTNKDAFFFYVRNGYFPLFVRKNYYGRGKHAFIMVKDLYSRKGLE</sequence>
<evidence type="ECO:0000313" key="4">
    <source>
        <dbReference type="EMBL" id="PVU74165.1"/>
    </source>
</evidence>
<dbReference type="PANTHER" id="PTHR43420">
    <property type="entry name" value="ACETYLTRANSFERASE"/>
    <property type="match status" value="1"/>
</dbReference>
<name>A0A2T9X297_9CREN</name>
<reference evidence="4 5" key="1">
    <citation type="journal article" date="2015" name="Appl. Environ. Microbiol.">
        <title>Nanoarchaeota, Their Sulfolobales Host, and Nanoarchaeota Virus Distribution across Yellowstone National Park Hot Springs.</title>
        <authorList>
            <person name="Munson-McGee J.H."/>
            <person name="Field E.K."/>
            <person name="Bateson M."/>
            <person name="Rooney C."/>
            <person name="Stepanauskas R."/>
            <person name="Young M.J."/>
        </authorList>
    </citation>
    <scope>NUCLEOTIDE SEQUENCE [LARGE SCALE GENOMIC DNA]</scope>
    <source>
        <strain evidence="4">SCGC AC-742_N10</strain>
    </source>
</reference>
<protein>
    <submittedName>
        <fullName evidence="4">Ribosomal-protein-alanine N-acetyltransferase RimI</fullName>
    </submittedName>
</protein>
<feature type="domain" description="N-acetyltransferase" evidence="3">
    <location>
        <begin position="2"/>
        <end position="146"/>
    </location>
</feature>
<dbReference type="InterPro" id="IPR016181">
    <property type="entry name" value="Acyl_CoA_acyltransferase"/>
</dbReference>
<gene>
    <name evidence="4" type="ORF">DDW13_08340</name>
</gene>
<dbReference type="EMBL" id="QEFD01000232">
    <property type="protein sequence ID" value="PVU74165.1"/>
    <property type="molecule type" value="Genomic_DNA"/>
</dbReference>
<dbReference type="AlphaFoldDB" id="A0A2T9X297"/>
<dbReference type="PANTHER" id="PTHR43420:SF12">
    <property type="entry name" value="N-ACETYLTRANSFERASE DOMAIN-CONTAINING PROTEIN"/>
    <property type="match status" value="1"/>
</dbReference>
<dbReference type="Pfam" id="PF00583">
    <property type="entry name" value="Acetyltransf_1"/>
    <property type="match status" value="1"/>
</dbReference>
<keyword evidence="1 4" id="KW-0808">Transferase</keyword>
<evidence type="ECO:0000256" key="2">
    <source>
        <dbReference type="ARBA" id="ARBA00023315"/>
    </source>
</evidence>
<dbReference type="InterPro" id="IPR000182">
    <property type="entry name" value="GNAT_dom"/>
</dbReference>
<dbReference type="PROSITE" id="PS51186">
    <property type="entry name" value="GNAT"/>
    <property type="match status" value="1"/>
</dbReference>
<accession>A0A2T9X297</accession>
<organism evidence="4 5">
    <name type="scientific">Acidianus hospitalis</name>
    <dbReference type="NCBI Taxonomy" id="563177"/>
    <lineage>
        <taxon>Archaea</taxon>
        <taxon>Thermoproteota</taxon>
        <taxon>Thermoprotei</taxon>
        <taxon>Sulfolobales</taxon>
        <taxon>Sulfolobaceae</taxon>
        <taxon>Acidianus</taxon>
    </lineage>
</organism>
<evidence type="ECO:0000256" key="1">
    <source>
        <dbReference type="ARBA" id="ARBA00022679"/>
    </source>
</evidence>
<dbReference type="GO" id="GO:0016747">
    <property type="term" value="F:acyltransferase activity, transferring groups other than amino-acyl groups"/>
    <property type="evidence" value="ECO:0007669"/>
    <property type="project" value="InterPro"/>
</dbReference>
<proteinExistence type="predicted"/>
<dbReference type="Gene3D" id="3.40.630.30">
    <property type="match status" value="1"/>
</dbReference>
<comment type="caution">
    <text evidence="4">The sequence shown here is derived from an EMBL/GenBank/DDBJ whole genome shotgun (WGS) entry which is preliminary data.</text>
</comment>
<dbReference type="Proteomes" id="UP000245638">
    <property type="component" value="Unassembled WGS sequence"/>
</dbReference>
<keyword evidence="2" id="KW-0012">Acyltransferase</keyword>
<dbReference type="InterPro" id="IPR050680">
    <property type="entry name" value="YpeA/RimI_acetyltransf"/>
</dbReference>
<evidence type="ECO:0000259" key="3">
    <source>
        <dbReference type="PROSITE" id="PS51186"/>
    </source>
</evidence>
<evidence type="ECO:0000313" key="5">
    <source>
        <dbReference type="Proteomes" id="UP000245638"/>
    </source>
</evidence>